<name>A0A6G5QLT7_CAMRE</name>
<dbReference type="RefSeq" id="WP_002945750.1">
    <property type="nucleotide sequence ID" value="NZ_CP012543.1"/>
</dbReference>
<dbReference type="KEGG" id="crx:CRECT_1007"/>
<protein>
    <submittedName>
        <fullName evidence="1">Uncharacterized protein</fullName>
    </submittedName>
</protein>
<organism evidence="1 2">
    <name type="scientific">Campylobacter rectus</name>
    <name type="common">Wolinella recta</name>
    <dbReference type="NCBI Taxonomy" id="203"/>
    <lineage>
        <taxon>Bacteria</taxon>
        <taxon>Pseudomonadati</taxon>
        <taxon>Campylobacterota</taxon>
        <taxon>Epsilonproteobacteria</taxon>
        <taxon>Campylobacterales</taxon>
        <taxon>Campylobacteraceae</taxon>
        <taxon>Campylobacter</taxon>
    </lineage>
</organism>
<evidence type="ECO:0000313" key="2">
    <source>
        <dbReference type="Proteomes" id="UP000502377"/>
    </source>
</evidence>
<dbReference type="EMBL" id="CP012543">
    <property type="protein sequence ID" value="QCD46675.1"/>
    <property type="molecule type" value="Genomic_DNA"/>
</dbReference>
<evidence type="ECO:0000313" key="1">
    <source>
        <dbReference type="EMBL" id="QCD46675.1"/>
    </source>
</evidence>
<dbReference type="AlphaFoldDB" id="A0A6G5QLT7"/>
<sequence length="110" mass="12911">MAEQNDKFKRVKYLRGLEKFAKAAISALKREDFNEDEFRARVGKNAKILRKIEPVFLDNAYSKSLENFVNLIVKGGERSELIACANALEKLKNQKTYKKEKHRKKYKDEE</sequence>
<reference evidence="1 2" key="1">
    <citation type="submission" date="2016-07" db="EMBL/GenBank/DDBJ databases">
        <title>Comparative genomics of the Campylobacter concisus group.</title>
        <authorList>
            <person name="Miller W.G."/>
            <person name="Yee E."/>
            <person name="Chapman M.H."/>
            <person name="Huynh S."/>
            <person name="Bono J.L."/>
            <person name="On S.L.W."/>
            <person name="StLeger J."/>
            <person name="Foster G."/>
            <person name="Parker C.T."/>
        </authorList>
    </citation>
    <scope>NUCLEOTIDE SEQUENCE [LARGE SCALE GENOMIC DNA]</scope>
    <source>
        <strain evidence="1 2">ATCC 33238</strain>
    </source>
</reference>
<dbReference type="Proteomes" id="UP000502377">
    <property type="component" value="Chromosome"/>
</dbReference>
<accession>A0A6G5QLT7</accession>
<gene>
    <name evidence="1" type="ORF">CRECT_1007</name>
</gene>
<proteinExistence type="predicted"/>